<name>A0ABD0RP68_CIRMR</name>
<evidence type="ECO:0000313" key="1">
    <source>
        <dbReference type="EMBL" id="KAL0200121.1"/>
    </source>
</evidence>
<accession>A0ABD0RP68</accession>
<dbReference type="EMBL" id="JAMKFB020000002">
    <property type="protein sequence ID" value="KAL0200121.1"/>
    <property type="molecule type" value="Genomic_DNA"/>
</dbReference>
<gene>
    <name evidence="1" type="ORF">M9458_003308</name>
</gene>
<feature type="non-terminal residue" evidence="1">
    <location>
        <position position="1"/>
    </location>
</feature>
<protein>
    <submittedName>
        <fullName evidence="1">Uncharacterized protein</fullName>
    </submittedName>
</protein>
<reference evidence="1 2" key="1">
    <citation type="submission" date="2024-05" db="EMBL/GenBank/DDBJ databases">
        <title>Genome sequencing and assembly of Indian major carp, Cirrhinus mrigala (Hamilton, 1822).</title>
        <authorList>
            <person name="Mohindra V."/>
            <person name="Chowdhury L.M."/>
            <person name="Lal K."/>
            <person name="Jena J.K."/>
        </authorList>
    </citation>
    <scope>NUCLEOTIDE SEQUENCE [LARGE SCALE GENOMIC DNA]</scope>
    <source>
        <strain evidence="1">CM1030</strain>
        <tissue evidence="1">Blood</tissue>
    </source>
</reference>
<feature type="non-terminal residue" evidence="1">
    <location>
        <position position="57"/>
    </location>
</feature>
<sequence length="57" mass="6357">KGAEEPKPMELASIDAANLPSPSNPLLAIRLKELELELSRQQYQSQLLQVRAVELET</sequence>
<keyword evidence="2" id="KW-1185">Reference proteome</keyword>
<evidence type="ECO:0000313" key="2">
    <source>
        <dbReference type="Proteomes" id="UP001529510"/>
    </source>
</evidence>
<dbReference type="Proteomes" id="UP001529510">
    <property type="component" value="Unassembled WGS sequence"/>
</dbReference>
<comment type="caution">
    <text evidence="1">The sequence shown here is derived from an EMBL/GenBank/DDBJ whole genome shotgun (WGS) entry which is preliminary data.</text>
</comment>
<dbReference type="AlphaFoldDB" id="A0ABD0RP68"/>
<organism evidence="1 2">
    <name type="scientific">Cirrhinus mrigala</name>
    <name type="common">Mrigala</name>
    <dbReference type="NCBI Taxonomy" id="683832"/>
    <lineage>
        <taxon>Eukaryota</taxon>
        <taxon>Metazoa</taxon>
        <taxon>Chordata</taxon>
        <taxon>Craniata</taxon>
        <taxon>Vertebrata</taxon>
        <taxon>Euteleostomi</taxon>
        <taxon>Actinopterygii</taxon>
        <taxon>Neopterygii</taxon>
        <taxon>Teleostei</taxon>
        <taxon>Ostariophysi</taxon>
        <taxon>Cypriniformes</taxon>
        <taxon>Cyprinidae</taxon>
        <taxon>Labeoninae</taxon>
        <taxon>Labeonini</taxon>
        <taxon>Cirrhinus</taxon>
    </lineage>
</organism>
<proteinExistence type="predicted"/>